<organism evidence="9 10">
    <name type="scientific">Amphiprion ocellaris</name>
    <name type="common">Clown anemonefish</name>
    <dbReference type="NCBI Taxonomy" id="80972"/>
    <lineage>
        <taxon>Eukaryota</taxon>
        <taxon>Metazoa</taxon>
        <taxon>Chordata</taxon>
        <taxon>Craniata</taxon>
        <taxon>Vertebrata</taxon>
        <taxon>Euteleostomi</taxon>
        <taxon>Actinopterygii</taxon>
        <taxon>Neopterygii</taxon>
        <taxon>Teleostei</taxon>
        <taxon>Neoteleostei</taxon>
        <taxon>Acanthomorphata</taxon>
        <taxon>Ovalentaria</taxon>
        <taxon>Pomacentridae</taxon>
        <taxon>Amphiprion</taxon>
    </lineage>
</organism>
<evidence type="ECO:0000256" key="4">
    <source>
        <dbReference type="PROSITE-ProRule" id="PRU00024"/>
    </source>
</evidence>
<reference evidence="9 10" key="1">
    <citation type="submission" date="2022-01" db="EMBL/GenBank/DDBJ databases">
        <title>A chromosome-scale genome assembly of the false clownfish, Amphiprion ocellaris.</title>
        <authorList>
            <person name="Ryu T."/>
        </authorList>
    </citation>
    <scope>NUCLEOTIDE SEQUENCE [LARGE SCALE GENOMIC DNA]</scope>
</reference>
<keyword evidence="1" id="KW-0479">Metal-binding</keyword>
<dbReference type="CDD" id="cd19769">
    <property type="entry name" value="Bbox2_TRIM16-like"/>
    <property type="match status" value="1"/>
</dbReference>
<dbReference type="Gene3D" id="3.30.160.60">
    <property type="entry name" value="Classic Zinc Finger"/>
    <property type="match status" value="1"/>
</dbReference>
<dbReference type="InterPro" id="IPR013087">
    <property type="entry name" value="Znf_C2H2_type"/>
</dbReference>
<evidence type="ECO:0000313" key="9">
    <source>
        <dbReference type="Ensembl" id="ENSAOCP00000006572.2"/>
    </source>
</evidence>
<reference evidence="9" key="2">
    <citation type="submission" date="2025-08" db="UniProtKB">
        <authorList>
            <consortium name="Ensembl"/>
        </authorList>
    </citation>
    <scope>IDENTIFICATION</scope>
</reference>
<dbReference type="InterPro" id="IPR017907">
    <property type="entry name" value="Znf_RING_CS"/>
</dbReference>
<keyword evidence="10" id="KW-1185">Reference proteome</keyword>
<feature type="domain" description="B box-type" evidence="7">
    <location>
        <begin position="88"/>
        <end position="128"/>
    </location>
</feature>
<evidence type="ECO:0000256" key="1">
    <source>
        <dbReference type="ARBA" id="ARBA00022723"/>
    </source>
</evidence>
<accession>A0A3Q1AYB7</accession>
<dbReference type="Pfam" id="PF00643">
    <property type="entry name" value="zf-B_box"/>
    <property type="match status" value="1"/>
</dbReference>
<dbReference type="AlphaFoldDB" id="A0A3Q1AYB7"/>
<dbReference type="InterPro" id="IPR013083">
    <property type="entry name" value="Znf_RING/FYVE/PHD"/>
</dbReference>
<evidence type="ECO:0000256" key="3">
    <source>
        <dbReference type="ARBA" id="ARBA00022833"/>
    </source>
</evidence>
<protein>
    <submittedName>
        <fullName evidence="9">Uncharacterized protein</fullName>
    </submittedName>
</protein>
<feature type="domain" description="RING-type" evidence="6">
    <location>
        <begin position="12"/>
        <end position="55"/>
    </location>
</feature>
<keyword evidence="3" id="KW-0862">Zinc</keyword>
<dbReference type="Proteomes" id="UP001501940">
    <property type="component" value="Chromosome 17"/>
</dbReference>
<proteinExistence type="predicted"/>
<dbReference type="GO" id="GO:0008270">
    <property type="term" value="F:zinc ion binding"/>
    <property type="evidence" value="ECO:0007669"/>
    <property type="project" value="UniProtKB-KW"/>
</dbReference>
<evidence type="ECO:0000259" key="7">
    <source>
        <dbReference type="PROSITE" id="PS50119"/>
    </source>
</evidence>
<dbReference type="SUPFAM" id="SSF57845">
    <property type="entry name" value="B-box zinc-binding domain"/>
    <property type="match status" value="1"/>
</dbReference>
<dbReference type="Pfam" id="PF15227">
    <property type="entry name" value="zf-C3HC4_4"/>
    <property type="match status" value="1"/>
</dbReference>
<evidence type="ECO:0000256" key="2">
    <source>
        <dbReference type="ARBA" id="ARBA00022771"/>
    </source>
</evidence>
<keyword evidence="2 4" id="KW-0863">Zinc-finger</keyword>
<dbReference type="SMART" id="SM00336">
    <property type="entry name" value="BBOX"/>
    <property type="match status" value="1"/>
</dbReference>
<sequence>MRITAVIKKLSCSICLDLLKDPVSTSCGHDYCMDCIKTHWDGEDGKRIYSCPQCRKTFTPRPVLEKHVLLADLVEELKKTRLQAAANLQENICSRHDEVMKIFCLTDQQLICSLCSLDEHKGHESVSAAAERKKKQKELEVSRLNVQQRIQDRQKDVKINHSGSNHSTQFSVTI</sequence>
<dbReference type="Ensembl" id="ENSAOCT00000004368.2">
    <property type="protein sequence ID" value="ENSAOCP00000006572.2"/>
    <property type="gene ID" value="ENSAOCG00000010223.2"/>
</dbReference>
<dbReference type="PROSITE" id="PS50089">
    <property type="entry name" value="ZF_RING_2"/>
    <property type="match status" value="1"/>
</dbReference>
<evidence type="ECO:0000259" key="6">
    <source>
        <dbReference type="PROSITE" id="PS50089"/>
    </source>
</evidence>
<dbReference type="GeneTree" id="ENSGT01150000286922"/>
<dbReference type="PROSITE" id="PS50119">
    <property type="entry name" value="ZF_BBOX"/>
    <property type="match status" value="1"/>
</dbReference>
<feature type="compositionally biased region" description="Polar residues" evidence="5">
    <location>
        <begin position="161"/>
        <end position="174"/>
    </location>
</feature>
<reference evidence="9" key="3">
    <citation type="submission" date="2025-09" db="UniProtKB">
        <authorList>
            <consortium name="Ensembl"/>
        </authorList>
    </citation>
    <scope>IDENTIFICATION</scope>
</reference>
<dbReference type="PANTHER" id="PTHR25465">
    <property type="entry name" value="B-BOX DOMAIN CONTAINING"/>
    <property type="match status" value="1"/>
</dbReference>
<evidence type="ECO:0000259" key="8">
    <source>
        <dbReference type="PROSITE" id="PS50157"/>
    </source>
</evidence>
<dbReference type="InterPro" id="IPR051051">
    <property type="entry name" value="E3_ubiq-ligase_TRIM/RNF"/>
</dbReference>
<evidence type="ECO:0000256" key="5">
    <source>
        <dbReference type="SAM" id="MobiDB-lite"/>
    </source>
</evidence>
<dbReference type="InterPro" id="IPR000315">
    <property type="entry name" value="Znf_B-box"/>
</dbReference>
<dbReference type="SMART" id="SM00184">
    <property type="entry name" value="RING"/>
    <property type="match status" value="1"/>
</dbReference>
<dbReference type="SUPFAM" id="SSF57850">
    <property type="entry name" value="RING/U-box"/>
    <property type="match status" value="1"/>
</dbReference>
<evidence type="ECO:0000313" key="10">
    <source>
        <dbReference type="Proteomes" id="UP001501940"/>
    </source>
</evidence>
<dbReference type="InterPro" id="IPR001841">
    <property type="entry name" value="Znf_RING"/>
</dbReference>
<name>A0A3Q1AYB7_AMPOC</name>
<dbReference type="PROSITE" id="PS00518">
    <property type="entry name" value="ZF_RING_1"/>
    <property type="match status" value="1"/>
</dbReference>
<dbReference type="PANTHER" id="PTHR25465:SF5">
    <property type="entry name" value="E3 UBIQUITIN_ISG15 LIGASE TRIM25-RELATED"/>
    <property type="match status" value="1"/>
</dbReference>
<dbReference type="OMA" id="NTQLCHV"/>
<dbReference type="PROSITE" id="PS50157">
    <property type="entry name" value="ZINC_FINGER_C2H2_2"/>
    <property type="match status" value="1"/>
</dbReference>
<feature type="domain" description="C2H2-type" evidence="8">
    <location>
        <begin position="49"/>
        <end position="67"/>
    </location>
</feature>
<feature type="region of interest" description="Disordered" evidence="5">
    <location>
        <begin position="152"/>
        <end position="174"/>
    </location>
</feature>
<dbReference type="Gene3D" id="3.30.40.10">
    <property type="entry name" value="Zinc/RING finger domain, C3HC4 (zinc finger)"/>
    <property type="match status" value="1"/>
</dbReference>